<proteinExistence type="predicted"/>
<sequence>MTVDRATPAEGARLRRPRWRDPRLLVGLVLVLASVAGVVALLTAAQRTQTYWAAARDLAPGSPVDAAAFVPAEAQLGDVAGLYLSTDRPAPAGQVVGAVVRRGELVPAGVMAPVDPARRRPVGVALAEPLPTGVGVGDRVDVWAAAPKKDGRGHQPPERLAAGVEIAERSEEAGGLGGTATTRLQLMADEELLPRLLDAKTSDARITVVPALGEG</sequence>
<organism evidence="1 2">
    <name type="scientific">Micrococcus flavus</name>
    <dbReference type="NCBI Taxonomy" id="384602"/>
    <lineage>
        <taxon>Bacteria</taxon>
        <taxon>Bacillati</taxon>
        <taxon>Actinomycetota</taxon>
        <taxon>Actinomycetes</taxon>
        <taxon>Micrococcales</taxon>
        <taxon>Micrococcaceae</taxon>
        <taxon>Micrococcus</taxon>
    </lineage>
</organism>
<dbReference type="AlphaFoldDB" id="A0A4Y8X1R2"/>
<accession>A0A4Y8X1R2</accession>
<dbReference type="OrthoDB" id="5192391at2"/>
<evidence type="ECO:0000313" key="1">
    <source>
        <dbReference type="EMBL" id="MBB4882397.1"/>
    </source>
</evidence>
<comment type="caution">
    <text evidence="1">The sequence shown here is derived from an EMBL/GenBank/DDBJ whole genome shotgun (WGS) entry which is preliminary data.</text>
</comment>
<dbReference type="EMBL" id="JACHMC010000001">
    <property type="protein sequence ID" value="MBB4882397.1"/>
    <property type="molecule type" value="Genomic_DNA"/>
</dbReference>
<evidence type="ECO:0000313" key="2">
    <source>
        <dbReference type="Proteomes" id="UP000560081"/>
    </source>
</evidence>
<dbReference type="Proteomes" id="UP000560081">
    <property type="component" value="Unassembled WGS sequence"/>
</dbReference>
<keyword evidence="2" id="KW-1185">Reference proteome</keyword>
<protein>
    <submittedName>
        <fullName evidence="1">Uncharacterized protein</fullName>
    </submittedName>
</protein>
<dbReference type="RefSeq" id="WP_135029537.1">
    <property type="nucleotide sequence ID" value="NZ_BMLA01000005.1"/>
</dbReference>
<reference evidence="1 2" key="1">
    <citation type="submission" date="2020-08" db="EMBL/GenBank/DDBJ databases">
        <title>Sequencing the genomes of 1000 actinobacteria strains.</title>
        <authorList>
            <person name="Klenk H.-P."/>
        </authorList>
    </citation>
    <scope>NUCLEOTIDE SEQUENCE [LARGE SCALE GENOMIC DNA]</scope>
    <source>
        <strain evidence="1 2">DSM 19079</strain>
    </source>
</reference>
<gene>
    <name evidence="1" type="ORF">BJ976_000748</name>
</gene>
<name>A0A4Y8X1R2_9MICC</name>